<dbReference type="AlphaFoldDB" id="D2TYL2"/>
<evidence type="ECO:0000313" key="1">
    <source>
        <dbReference type="EMBL" id="CBA72508.1"/>
    </source>
</evidence>
<dbReference type="KEGG" id="ans:ArsFIN_25550"/>
<dbReference type="EMBL" id="CP038613">
    <property type="protein sequence ID" value="QBY43982.1"/>
    <property type="molecule type" value="Genomic_DNA"/>
</dbReference>
<dbReference type="RefSeq" id="WP_026823729.1">
    <property type="nucleotide sequence ID" value="NZ_CP038613.1"/>
</dbReference>
<evidence type="ECO:0000313" key="2">
    <source>
        <dbReference type="EMBL" id="QBY43982.1"/>
    </source>
</evidence>
<reference evidence="3" key="3">
    <citation type="submission" date="2023-04" db="EMBL/GenBank/DDBJ databases">
        <title>Genome dynamics across the evolutionary transition to endosymbiosis.</title>
        <authorList>
            <person name="Siozios S."/>
            <person name="Nadal-Jimenez P."/>
            <person name="Azagi T."/>
            <person name="Sprong H."/>
            <person name="Frost C.L."/>
            <person name="Parratt S.R."/>
            <person name="Taylor G."/>
            <person name="Brettell L."/>
            <person name="Lew K.C."/>
            <person name="Croft L."/>
            <person name="King K.C."/>
            <person name="Brockhurst M.A."/>
            <person name="Hypsa V."/>
            <person name="Novakova E."/>
            <person name="Darby A.C."/>
            <person name="Hurst G.D.D."/>
        </authorList>
    </citation>
    <scope>NUCLEOTIDE SEQUENCE</scope>
    <source>
        <strain evidence="3">ANv_CAN</strain>
    </source>
</reference>
<reference evidence="1" key="1">
    <citation type="journal article" date="2010" name="Insect Mol. Biol.">
        <title>The draft genome sequence of Arsenophonus nasoniae, son-killer bacterium of Nasonia vitripennis, reveals genes associated with virulence and symbiosis.</title>
        <authorList>
            <person name="Wilkes T."/>
            <person name="Darby A.C."/>
            <person name="Choi J."/>
            <person name="Colborne J.K."/>
            <person name="Werren J.H."/>
            <person name="Hurst G.D.D."/>
        </authorList>
    </citation>
    <scope>NUCLEOTIDE SEQUENCE</scope>
</reference>
<dbReference type="GeneID" id="96877587"/>
<reference evidence="2 4" key="2">
    <citation type="submission" date="2019-03" db="EMBL/GenBank/DDBJ databases">
        <title>Long-read sequencing reveals hyperdense prophage content in a complex bacterial symbiont genome.</title>
        <authorList>
            <person name="Frost C.L."/>
            <person name="Siozios S."/>
            <person name="Nadal-Jimenez P."/>
            <person name="Brockhurst M.A."/>
            <person name="King K.C."/>
            <person name="Darby A.C."/>
            <person name="Hurst G.D.D."/>
        </authorList>
    </citation>
    <scope>NUCLEOTIDE SEQUENCE [LARGE SCALE GENOMIC DNA]</scope>
    <source>
        <strain evidence="2 4">FIN</strain>
    </source>
</reference>
<sequence>MATISFDPWKTQGGFSNSFNVESDGLTQGDAQDDYAVKSQLCTGHIDKKFTGAMWGGYGILEQIPGITTTSTGSIISAATATQINGFTVFNQAYHGLITASSPVPQFTSPGTVHYYRLGSNARIPLPITAAVAALANEDSPTPVDASDFVWDTTKFIIDVGSSESKGPKVPIKLLKVVAANNNLTVKKNTDGTLVWDTTMPIGLFMI</sequence>
<dbReference type="Proteomes" id="UP000295134">
    <property type="component" value="Chromosome"/>
</dbReference>
<evidence type="ECO:0000313" key="4">
    <source>
        <dbReference type="Proteomes" id="UP000295134"/>
    </source>
</evidence>
<evidence type="ECO:0000313" key="3">
    <source>
        <dbReference type="EMBL" id="WGM04299.1"/>
    </source>
</evidence>
<evidence type="ECO:0000313" key="5">
    <source>
        <dbReference type="Proteomes" id="UP001177592"/>
    </source>
</evidence>
<proteinExistence type="predicted"/>
<accession>D2TYL2</accession>
<dbReference type="EMBL" id="FN545185">
    <property type="protein sequence ID" value="CBA72508.1"/>
    <property type="molecule type" value="Genomic_DNA"/>
</dbReference>
<keyword evidence="5" id="KW-1185">Reference proteome</keyword>
<organism evidence="1">
    <name type="scientific">Arsenophonus nasoniae</name>
    <name type="common">son-killer infecting Nasonia vitripennis</name>
    <dbReference type="NCBI Taxonomy" id="638"/>
    <lineage>
        <taxon>Bacteria</taxon>
        <taxon>Pseudomonadati</taxon>
        <taxon>Pseudomonadota</taxon>
        <taxon>Gammaproteobacteria</taxon>
        <taxon>Enterobacterales</taxon>
        <taxon>Morganellaceae</taxon>
        <taxon>Arsenophonus</taxon>
    </lineage>
</organism>
<protein>
    <submittedName>
        <fullName evidence="1">Conserved hypothetical phage protein</fullName>
    </submittedName>
</protein>
<dbReference type="EMBL" id="CP123523">
    <property type="protein sequence ID" value="WGM04299.1"/>
    <property type="molecule type" value="Genomic_DNA"/>
</dbReference>
<gene>
    <name evidence="1" type="ORF">ARN_12400</name>
    <name evidence="2" type="ORF">ArsFIN_25550</name>
    <name evidence="3" type="ORF">QE258_11670</name>
</gene>
<dbReference type="Proteomes" id="UP001177592">
    <property type="component" value="Chromosome"/>
</dbReference>
<name>D2TYL2_9GAMM</name>